<comment type="caution">
    <text evidence="1">The sequence shown here is derived from an EMBL/GenBank/DDBJ whole genome shotgun (WGS) entry which is preliminary data.</text>
</comment>
<name>A0ABW4Z193_9HYPH</name>
<dbReference type="Gene3D" id="6.10.250.730">
    <property type="match status" value="1"/>
</dbReference>
<organism evidence="1 2">
    <name type="scientific">Ancylobacter oerskovii</name>
    <dbReference type="NCBI Taxonomy" id="459519"/>
    <lineage>
        <taxon>Bacteria</taxon>
        <taxon>Pseudomonadati</taxon>
        <taxon>Pseudomonadota</taxon>
        <taxon>Alphaproteobacteria</taxon>
        <taxon>Hyphomicrobiales</taxon>
        <taxon>Xanthobacteraceae</taxon>
        <taxon>Ancylobacter</taxon>
    </lineage>
</organism>
<dbReference type="Proteomes" id="UP001597299">
    <property type="component" value="Unassembled WGS sequence"/>
</dbReference>
<dbReference type="InterPro" id="IPR010385">
    <property type="entry name" value="DUF982"/>
</dbReference>
<dbReference type="EMBL" id="JBHUHD010000001">
    <property type="protein sequence ID" value="MFD2142289.1"/>
    <property type="molecule type" value="Genomic_DNA"/>
</dbReference>
<sequence>MKASPLYRHGTLCELAHHPAMYTPMDPVSVWETHSTKRTLGDVEGAARFLLERWPEEFAETPLHRGARQVALDALAGHVPVDAFRMAFVAAAEEAGILA</sequence>
<dbReference type="RefSeq" id="WP_213351259.1">
    <property type="nucleotide sequence ID" value="NZ_JAHBGB010000006.1"/>
</dbReference>
<reference evidence="2" key="1">
    <citation type="journal article" date="2019" name="Int. J. Syst. Evol. Microbiol.">
        <title>The Global Catalogue of Microorganisms (GCM) 10K type strain sequencing project: providing services to taxonomists for standard genome sequencing and annotation.</title>
        <authorList>
            <consortium name="The Broad Institute Genomics Platform"/>
            <consortium name="The Broad Institute Genome Sequencing Center for Infectious Disease"/>
            <person name="Wu L."/>
            <person name="Ma J."/>
        </authorList>
    </citation>
    <scope>NUCLEOTIDE SEQUENCE [LARGE SCALE GENOMIC DNA]</scope>
    <source>
        <strain evidence="2">CCM 7435</strain>
    </source>
</reference>
<evidence type="ECO:0000313" key="1">
    <source>
        <dbReference type="EMBL" id="MFD2142289.1"/>
    </source>
</evidence>
<proteinExistence type="predicted"/>
<dbReference type="Pfam" id="PF06169">
    <property type="entry name" value="DUF982"/>
    <property type="match status" value="1"/>
</dbReference>
<accession>A0ABW4Z193</accession>
<gene>
    <name evidence="1" type="ORF">ACFSNC_17925</name>
</gene>
<evidence type="ECO:0000313" key="2">
    <source>
        <dbReference type="Proteomes" id="UP001597299"/>
    </source>
</evidence>
<keyword evidence="2" id="KW-1185">Reference proteome</keyword>
<protein>
    <submittedName>
        <fullName evidence="1">DUF982 domain-containing protein</fullName>
    </submittedName>
</protein>